<evidence type="ECO:0000313" key="3">
    <source>
        <dbReference type="Proteomes" id="UP001620626"/>
    </source>
</evidence>
<evidence type="ECO:0000313" key="2">
    <source>
        <dbReference type="EMBL" id="KAL3105007.1"/>
    </source>
</evidence>
<dbReference type="InterPro" id="IPR009686">
    <property type="entry name" value="Senescence/spartin_C"/>
</dbReference>
<dbReference type="Gene3D" id="1.20.58.80">
    <property type="entry name" value="Phosphotransferase system, lactose/cellobiose-type IIA subunit"/>
    <property type="match status" value="1"/>
</dbReference>
<proteinExistence type="predicted"/>
<dbReference type="Proteomes" id="UP001620626">
    <property type="component" value="Unassembled WGS sequence"/>
</dbReference>
<comment type="caution">
    <text evidence="2">The sequence shown here is derived from an EMBL/GenBank/DDBJ whole genome shotgun (WGS) entry which is preliminary data.</text>
</comment>
<name>A0ABD2KPX4_9BILA</name>
<feature type="domain" description="Senescence" evidence="1">
    <location>
        <begin position="267"/>
        <end position="446"/>
    </location>
</feature>
<dbReference type="Pfam" id="PF06911">
    <property type="entry name" value="Senescence"/>
    <property type="match status" value="1"/>
</dbReference>
<protein>
    <recommendedName>
        <fullName evidence="1">Senescence domain-containing protein</fullName>
    </recommendedName>
</protein>
<dbReference type="PANTHER" id="PTHR21068:SF43">
    <property type="entry name" value="SPARTIN"/>
    <property type="match status" value="1"/>
</dbReference>
<dbReference type="AlphaFoldDB" id="A0ABD2KPX4"/>
<dbReference type="PANTHER" id="PTHR21068">
    <property type="entry name" value="SPARTIN"/>
    <property type="match status" value="1"/>
</dbReference>
<dbReference type="EMBL" id="JBICBT010000693">
    <property type="protein sequence ID" value="KAL3105007.1"/>
    <property type="molecule type" value="Genomic_DNA"/>
</dbReference>
<sequence length="490" mass="53534">MAWADIDSLFADAYAFIEQGLCYDEVADRDNACLMYERGLELGDKALQLDMERRSELRNGLERVRGMVADRIDTIRSKAPHVDSRQAVENIRHSLVTASDDTAGSTTDAELFYWLPDGVQLVVIEGDQTNAPTPPSSLAIFKFTKPEEAQKTEKASGATTEAKHSATLPLASSSPAAFIQVGPWAYPLEPGKTAILKNELGVYVMPNPTPDHPNMFVGIILPRELAPGLESEFVYALKQFAVLNSSDIVDRMSEEQRERTSERIAQFLIRTGQYIALNTQNAAQWTGEYVAKKGEQYRAGMEPGAEQVNISPAIRHGVFVLHKSGKLVGKVTRFLLDKIGDVGIAIGQRVADSLGGESGGGRVFKSTVTVLGGGITAVSTVWIALEDATKTLMRNMANETVQTVQLRYGDEASQTAHHTLYALGHTTLAGFQLYELGPRSIAGRMARKAGLQLVHGVGGVQQLPQQRVERVVWRAETYSGSSINNREDKT</sequence>
<evidence type="ECO:0000259" key="1">
    <source>
        <dbReference type="Pfam" id="PF06911"/>
    </source>
</evidence>
<reference evidence="2 3" key="1">
    <citation type="submission" date="2024-10" db="EMBL/GenBank/DDBJ databases">
        <authorList>
            <person name="Kim D."/>
        </authorList>
    </citation>
    <scope>NUCLEOTIDE SEQUENCE [LARGE SCALE GENOMIC DNA]</scope>
    <source>
        <strain evidence="2">BH-2024</strain>
    </source>
</reference>
<organism evidence="2 3">
    <name type="scientific">Heterodera trifolii</name>
    <dbReference type="NCBI Taxonomy" id="157864"/>
    <lineage>
        <taxon>Eukaryota</taxon>
        <taxon>Metazoa</taxon>
        <taxon>Ecdysozoa</taxon>
        <taxon>Nematoda</taxon>
        <taxon>Chromadorea</taxon>
        <taxon>Rhabditida</taxon>
        <taxon>Tylenchina</taxon>
        <taxon>Tylenchomorpha</taxon>
        <taxon>Tylenchoidea</taxon>
        <taxon>Heteroderidae</taxon>
        <taxon>Heteroderinae</taxon>
        <taxon>Heterodera</taxon>
    </lineage>
</organism>
<gene>
    <name evidence="2" type="ORF">niasHT_028539</name>
</gene>
<accession>A0ABD2KPX4</accession>
<dbReference type="InterPro" id="IPR045036">
    <property type="entry name" value="Spartin-like"/>
</dbReference>
<keyword evidence="3" id="KW-1185">Reference proteome</keyword>